<feature type="region of interest" description="Disordered" evidence="1">
    <location>
        <begin position="104"/>
        <end position="190"/>
    </location>
</feature>
<protein>
    <submittedName>
        <fullName evidence="2">Uncharacterized protein</fullName>
    </submittedName>
</protein>
<keyword evidence="3" id="KW-1185">Reference proteome</keyword>
<dbReference type="EMBL" id="WIGN01000112">
    <property type="protein sequence ID" value="KAF6808770.1"/>
    <property type="molecule type" value="Genomic_DNA"/>
</dbReference>
<dbReference type="Proteomes" id="UP000652219">
    <property type="component" value="Unassembled WGS sequence"/>
</dbReference>
<feature type="region of interest" description="Disordered" evidence="1">
    <location>
        <begin position="1"/>
        <end position="28"/>
    </location>
</feature>
<comment type="caution">
    <text evidence="2">The sequence shown here is derived from an EMBL/GenBank/DDBJ whole genome shotgun (WGS) entry which is preliminary data.</text>
</comment>
<name>A0A8H6JA28_9PEZI</name>
<dbReference type="AlphaFoldDB" id="A0A8H6JA28"/>
<evidence type="ECO:0000313" key="2">
    <source>
        <dbReference type="EMBL" id="KAF6808770.1"/>
    </source>
</evidence>
<organism evidence="2 3">
    <name type="scientific">Colletotrichum sojae</name>
    <dbReference type="NCBI Taxonomy" id="2175907"/>
    <lineage>
        <taxon>Eukaryota</taxon>
        <taxon>Fungi</taxon>
        <taxon>Dikarya</taxon>
        <taxon>Ascomycota</taxon>
        <taxon>Pezizomycotina</taxon>
        <taxon>Sordariomycetes</taxon>
        <taxon>Hypocreomycetidae</taxon>
        <taxon>Glomerellales</taxon>
        <taxon>Glomerellaceae</taxon>
        <taxon>Colletotrichum</taxon>
        <taxon>Colletotrichum orchidearum species complex</taxon>
    </lineage>
</organism>
<proteinExistence type="predicted"/>
<reference evidence="2 3" key="1">
    <citation type="journal article" date="2020" name="Phytopathology">
        <title>Genome Sequence Resources of Colletotrichum truncatum, C. plurivorum, C. musicola, and C. sojae: Four Species Pathogenic to Soybean (Glycine max).</title>
        <authorList>
            <person name="Rogerio F."/>
            <person name="Boufleur T.R."/>
            <person name="Ciampi-Guillardi M."/>
            <person name="Sukno S.A."/>
            <person name="Thon M.R."/>
            <person name="Massola Junior N.S."/>
            <person name="Baroncelli R."/>
        </authorList>
    </citation>
    <scope>NUCLEOTIDE SEQUENCE [LARGE SCALE GENOMIC DNA]</scope>
    <source>
        <strain evidence="2 3">LFN0009</strain>
    </source>
</reference>
<gene>
    <name evidence="2" type="ORF">CSOJ01_07341</name>
</gene>
<feature type="compositionally biased region" description="Polar residues" evidence="1">
    <location>
        <begin position="133"/>
        <end position="142"/>
    </location>
</feature>
<evidence type="ECO:0000313" key="3">
    <source>
        <dbReference type="Proteomes" id="UP000652219"/>
    </source>
</evidence>
<accession>A0A8H6JA28</accession>
<sequence length="340" mass="36266">MRQLQVMEDTGPGAKGAERVEQGSRAAPQRSVACLAGMKAVLEHYPARQWREQPSTACEDTETNVVRKEGKGDKYPYKKTPKHRRWTTQALHPAEAMADHDTERPINQGEFPSPSTFTPTAFGTGKMDMGKTATETRTNDPNPNRGRVVATTLKPVSLGRAPPPVSQTGGRDGLAGSGHTDHSAPCPSPSDLVKLASPGVVAAIIEGSSLRTGNVSQNISSLCHGIRGPAATQDDRRPISAAVDAEFRQGRARQGRMISWNDHAENPAPPSFVAPAETHTGHFPVGCWRTSLRIGQCAPAPGLHLAERGRSVPAGTRDSALPASVFARPLREPPIAISSI</sequence>
<evidence type="ECO:0000256" key="1">
    <source>
        <dbReference type="SAM" id="MobiDB-lite"/>
    </source>
</evidence>